<name>A0ACB9SZY5_HOLOL</name>
<gene>
    <name evidence="1" type="ORF">MML48_6g00003900</name>
</gene>
<protein>
    <submittedName>
        <fullName evidence="1">Iron-sulfur protein nubpl</fullName>
    </submittedName>
</protein>
<accession>A0ACB9SZY5</accession>
<reference evidence="1" key="1">
    <citation type="submission" date="2022-04" db="EMBL/GenBank/DDBJ databases">
        <title>Chromosome-scale genome assembly of Holotrichia oblita Faldermann.</title>
        <authorList>
            <person name="Rongchong L."/>
        </authorList>
    </citation>
    <scope>NUCLEOTIDE SEQUENCE</scope>
    <source>
        <strain evidence="1">81SQS9</strain>
    </source>
</reference>
<keyword evidence="2" id="KW-1185">Reference proteome</keyword>
<evidence type="ECO:0000313" key="2">
    <source>
        <dbReference type="Proteomes" id="UP001056778"/>
    </source>
</evidence>
<comment type="caution">
    <text evidence="1">The sequence shown here is derived from an EMBL/GenBank/DDBJ whole genome shotgun (WGS) entry which is preliminary data.</text>
</comment>
<proteinExistence type="predicted"/>
<dbReference type="EMBL" id="CM043020">
    <property type="protein sequence ID" value="KAI4460124.1"/>
    <property type="molecule type" value="Genomic_DNA"/>
</dbReference>
<dbReference type="Proteomes" id="UP001056778">
    <property type="component" value="Chromosome 6"/>
</dbReference>
<sequence length="592" mass="67159">MRNFFSMSMGFLIAEEAALIWRGLMVMQALDRLMRQVSWGNTDYLIVDTPPGTGDTHLSLVQNLPIKGVILVTTPQTAAVDVTRRGATMFRKLNVPIVGIVENMSSVKCPSCSETIPLFGNAVQSFATSMGISLLTRMPLEKEIADASDNGVPIVISNPNSVTSTLYKKLSQNVIDFCSNKENVTFFSYMAAIISISSDEESSEEISKPPVKKSKMEAVICLDDDDEKNKVSDNLINEEDVVTEINKINNGEQNEESMESDDIVIQSDEDIAEVSEVTVTKEVNTNDDKSDEEDDCKSRNNFVEMFEKNDKILASQKSSLIAISSFNDIYQHLKGKLRNGNAVAGTSADVSTCKHETIIAKLEHALRKVQKVLVNLEEAEVDFDEEEDSNYIKMQRYRERAVKIYEKICKYRKEDAHANNILYNRLDFSGSSYPEFNHAINRKFKNNTVFPTYYDVERILRKAMKDKNMNLSDSSFKHEGPFIALIYLSLLYYKLFFTAREIFKNLGNLLQKRRKLDLLNIHSTYLETTDDPAFKNEELERMLRSNSKDAKSKIDDICEKYVKMQESGVNPELSSDSDDSKKETSEDEENEK</sequence>
<organism evidence="1 2">
    <name type="scientific">Holotrichia oblita</name>
    <name type="common">Chafer beetle</name>
    <dbReference type="NCBI Taxonomy" id="644536"/>
    <lineage>
        <taxon>Eukaryota</taxon>
        <taxon>Metazoa</taxon>
        <taxon>Ecdysozoa</taxon>
        <taxon>Arthropoda</taxon>
        <taxon>Hexapoda</taxon>
        <taxon>Insecta</taxon>
        <taxon>Pterygota</taxon>
        <taxon>Neoptera</taxon>
        <taxon>Endopterygota</taxon>
        <taxon>Coleoptera</taxon>
        <taxon>Polyphaga</taxon>
        <taxon>Scarabaeiformia</taxon>
        <taxon>Scarabaeidae</taxon>
        <taxon>Melolonthinae</taxon>
        <taxon>Holotrichia</taxon>
    </lineage>
</organism>
<evidence type="ECO:0000313" key="1">
    <source>
        <dbReference type="EMBL" id="KAI4460124.1"/>
    </source>
</evidence>